<feature type="domain" description="Folliculin-interacting protein middle" evidence="2">
    <location>
        <begin position="156"/>
        <end position="347"/>
    </location>
</feature>
<reference evidence="3 4" key="1">
    <citation type="submission" date="2014-03" db="EMBL/GenBank/DDBJ databases">
        <title>Draft genome of the hookworm Oesophagostomum dentatum.</title>
        <authorList>
            <person name="Mitreva M."/>
        </authorList>
    </citation>
    <scope>NUCLEOTIDE SEQUENCE [LARGE SCALE GENOMIC DNA]</scope>
    <source>
        <strain evidence="3 4">OD-Hann</strain>
    </source>
</reference>
<dbReference type="GO" id="GO:0051087">
    <property type="term" value="F:protein-folding chaperone binding"/>
    <property type="evidence" value="ECO:0007669"/>
    <property type="project" value="TreeGrafter"/>
</dbReference>
<dbReference type="GO" id="GO:0005737">
    <property type="term" value="C:cytoplasm"/>
    <property type="evidence" value="ECO:0007669"/>
    <property type="project" value="TreeGrafter"/>
</dbReference>
<dbReference type="AlphaFoldDB" id="A0A0B1S8X2"/>
<dbReference type="PANTHER" id="PTHR21634">
    <property type="entry name" value="RE13835P"/>
    <property type="match status" value="1"/>
</dbReference>
<evidence type="ECO:0000313" key="4">
    <source>
        <dbReference type="Proteomes" id="UP000053660"/>
    </source>
</evidence>
<dbReference type="Pfam" id="PF14637">
    <property type="entry name" value="FNIP_M"/>
    <property type="match status" value="1"/>
</dbReference>
<dbReference type="InterPro" id="IPR028085">
    <property type="entry name" value="FNIP_mid_dom"/>
</dbReference>
<feature type="region of interest" description="Disordered" evidence="1">
    <location>
        <begin position="112"/>
        <end position="163"/>
    </location>
</feature>
<sequence length="350" mass="39533">MLRMVLIEAEQRVLFDTTSVVPVENRILPPNAQLSACKKFQEECLSLTQLVFRDMRAAAESVESSDSESHYITVRSMDSMNGIHGKPGCVSSTAPPEAFRRIRNISLQLDDDSEDVRPFSPPTASRLSRDRRIQMSHKTSLSPSTRWKSRSRLSSCGSQTEDEHGRQVGLGIMLNAAEKNFLFQHIPLVEAEMSRLEQKIINAAACPATFFIVVHKAWLEFCRSICQLHNAPRLRHPVWLSLLERDHKETIVLADFCQQLSRLVEKLDTKHTKFFLSNVISTVLMHHMSWVASVAPPLQAPAHLYERNQLVGSNYNDEAPCMPYNAQLAQYLEISGSVGSTHRIAKVRLS</sequence>
<accession>A0A0B1S8X2</accession>
<dbReference type="PANTHER" id="PTHR21634:SF9">
    <property type="entry name" value="RE13835P"/>
    <property type="match status" value="1"/>
</dbReference>
<dbReference type="GO" id="GO:0042030">
    <property type="term" value="F:ATPase inhibitor activity"/>
    <property type="evidence" value="ECO:0007669"/>
    <property type="project" value="TreeGrafter"/>
</dbReference>
<dbReference type="EMBL" id="KN600901">
    <property type="protein sequence ID" value="KHJ80361.1"/>
    <property type="molecule type" value="Genomic_DNA"/>
</dbReference>
<protein>
    <recommendedName>
        <fullName evidence="2">Folliculin-interacting protein middle domain-containing protein</fullName>
    </recommendedName>
</protein>
<dbReference type="Proteomes" id="UP000053660">
    <property type="component" value="Unassembled WGS sequence"/>
</dbReference>
<feature type="compositionally biased region" description="Polar residues" evidence="1">
    <location>
        <begin position="136"/>
        <end position="159"/>
    </location>
</feature>
<proteinExistence type="predicted"/>
<evidence type="ECO:0000256" key="1">
    <source>
        <dbReference type="SAM" id="MobiDB-lite"/>
    </source>
</evidence>
<organism evidence="3 4">
    <name type="scientific">Oesophagostomum dentatum</name>
    <name type="common">Nodular worm</name>
    <dbReference type="NCBI Taxonomy" id="61180"/>
    <lineage>
        <taxon>Eukaryota</taxon>
        <taxon>Metazoa</taxon>
        <taxon>Ecdysozoa</taxon>
        <taxon>Nematoda</taxon>
        <taxon>Chromadorea</taxon>
        <taxon>Rhabditida</taxon>
        <taxon>Rhabditina</taxon>
        <taxon>Rhabditomorpha</taxon>
        <taxon>Strongyloidea</taxon>
        <taxon>Strongylidae</taxon>
        <taxon>Oesophagostomum</taxon>
    </lineage>
</organism>
<dbReference type="OrthoDB" id="10051712at2759"/>
<name>A0A0B1S8X2_OESDE</name>
<gene>
    <name evidence="3" type="ORF">OESDEN_19965</name>
</gene>
<keyword evidence="4" id="KW-1185">Reference proteome</keyword>
<evidence type="ECO:0000259" key="2">
    <source>
        <dbReference type="Pfam" id="PF14637"/>
    </source>
</evidence>
<evidence type="ECO:0000313" key="3">
    <source>
        <dbReference type="EMBL" id="KHJ80361.1"/>
    </source>
</evidence>